<gene>
    <name evidence="1" type="ORF">RVF87_17655</name>
</gene>
<keyword evidence="1" id="KW-0808">Transferase</keyword>
<dbReference type="EMBL" id="CP136137">
    <property type="protein sequence ID" value="WYY06857.1"/>
    <property type="molecule type" value="Genomic_DNA"/>
</dbReference>
<dbReference type="InterPro" id="IPR044855">
    <property type="entry name" value="CoA-Trfase_III_dom3_sf"/>
</dbReference>
<dbReference type="SUPFAM" id="SSF89796">
    <property type="entry name" value="CoA-transferase family III (CaiB/BaiF)"/>
    <property type="match status" value="2"/>
</dbReference>
<dbReference type="Gene3D" id="3.30.1540.10">
    <property type="entry name" value="formyl-coa transferase, domain 3"/>
    <property type="match status" value="1"/>
</dbReference>
<keyword evidence="2" id="KW-1185">Reference proteome</keyword>
<dbReference type="RefSeq" id="WP_066171970.1">
    <property type="nucleotide sequence ID" value="NZ_CP136137.1"/>
</dbReference>
<dbReference type="PANTHER" id="PTHR48228:SF5">
    <property type="entry name" value="ALPHA-METHYLACYL-COA RACEMASE"/>
    <property type="match status" value="1"/>
</dbReference>
<protein>
    <submittedName>
        <fullName evidence="1">CoA transferase</fullName>
    </submittedName>
</protein>
<proteinExistence type="predicted"/>
<dbReference type="Gene3D" id="3.40.50.10540">
    <property type="entry name" value="Crotonobetainyl-coa:carnitine coa-transferase, domain 1"/>
    <property type="match status" value="2"/>
</dbReference>
<dbReference type="InterPro" id="IPR050509">
    <property type="entry name" value="CoA-transferase_III"/>
</dbReference>
<reference evidence="1 2" key="1">
    <citation type="journal article" date="2023" name="Virus Evol.">
        <title>Computational host range prediction-The good, the bad, and the ugly.</title>
        <authorList>
            <person name="Howell A.A."/>
            <person name="Versoza C.J."/>
            <person name="Pfeifer S.P."/>
        </authorList>
    </citation>
    <scope>NUCLEOTIDE SEQUENCE [LARGE SCALE GENOMIC DNA]</scope>
    <source>
        <strain evidence="1 2">1610/1b</strain>
    </source>
</reference>
<dbReference type="PANTHER" id="PTHR48228">
    <property type="entry name" value="SUCCINYL-COA--D-CITRAMALATE COA-TRANSFERASE"/>
    <property type="match status" value="1"/>
</dbReference>
<evidence type="ECO:0000313" key="1">
    <source>
        <dbReference type="EMBL" id="WYY06857.1"/>
    </source>
</evidence>
<accession>A0ABZ2TZS6</accession>
<organism evidence="1 2">
    <name type="scientific">Gordonia hydrophobica</name>
    <dbReference type="NCBI Taxonomy" id="40516"/>
    <lineage>
        <taxon>Bacteria</taxon>
        <taxon>Bacillati</taxon>
        <taxon>Actinomycetota</taxon>
        <taxon>Actinomycetes</taxon>
        <taxon>Mycobacteriales</taxon>
        <taxon>Gordoniaceae</taxon>
        <taxon>Gordonia</taxon>
    </lineage>
</organism>
<sequence>MADPTSTRTPQSAPLQGIRVIEDSHTTGAELAGCLLADLGADVVRVNTAEEQTNPARNRGKRHVTAGDEDVRSLIRRADLVLTDRPAEDRGLWTPAAHPDAHQPVWLWMPAYGAHDDAASGLPADPMLVAALTGLAAHPPLGEMNPVAGVVDLIGPTHAALGATAAVAGLVGRERGCGSRSVEVSGPHTVALMLIALMIHGIDTDVVRFGTTGLMANWRPYQAADGQWLFLASLTGPLFVEALSALDRTELLVMPGIDGDLTKMWTDPTAAAALGAALEEHFATEPRDHWLELFRRESVPCAVVADREAWRRSDLARDLNCFRTEDHPELGPVDMAALPISLTGIDTSRPTGFQLDVPFTEIDWDEPSTPATADHAGESTTGPLAGLRVVESASFLAAPSIGSILADLGAEVVKVEAPGGDPYREFTLPFLALNQRKSSVCLDLTEAGDHRRFLQLLSTSDVLVDNLRPQSAARLDLGDQAVRSVNADITRCSVTAFGTTGADSDLPGFDPVIQSMSGLAAAQGGSGAPALTTLGANDSLTGALGALGVAVGLFSRVRKSVVIPRIDVSLAQATAFLQFDAFTQYAGAPIPEVGGPSYPGPFLSRSYRECADGWVAFAATDPSSDAALLAALAATTDDVVEVLSHRRVDDVISLAREIGVPACRIVTLAEETDAALIADNAMLHIVRHLDFGRVSLAAGFSDWEGCTPATARSVPLGADTQEVLGGLGITEP</sequence>
<dbReference type="InterPro" id="IPR023606">
    <property type="entry name" value="CoA-Trfase_III_dom_1_sf"/>
</dbReference>
<dbReference type="Pfam" id="PF02515">
    <property type="entry name" value="CoA_transf_3"/>
    <property type="match status" value="2"/>
</dbReference>
<dbReference type="GO" id="GO:0016740">
    <property type="term" value="F:transferase activity"/>
    <property type="evidence" value="ECO:0007669"/>
    <property type="project" value="UniProtKB-KW"/>
</dbReference>
<name>A0ABZ2TZS6_9ACTN</name>
<dbReference type="Proteomes" id="UP001479933">
    <property type="component" value="Chromosome"/>
</dbReference>
<dbReference type="InterPro" id="IPR003673">
    <property type="entry name" value="CoA-Trfase_fam_III"/>
</dbReference>
<evidence type="ECO:0000313" key="2">
    <source>
        <dbReference type="Proteomes" id="UP001479933"/>
    </source>
</evidence>